<evidence type="ECO:0000313" key="6">
    <source>
        <dbReference type="EMBL" id="MFD2237886.1"/>
    </source>
</evidence>
<dbReference type="InterPro" id="IPR000064">
    <property type="entry name" value="NLP_P60_dom"/>
</dbReference>
<dbReference type="InterPro" id="IPR041382">
    <property type="entry name" value="SH3_16"/>
</dbReference>
<keyword evidence="7" id="KW-1185">Reference proteome</keyword>
<evidence type="ECO:0000256" key="3">
    <source>
        <dbReference type="ARBA" id="ARBA00022801"/>
    </source>
</evidence>
<dbReference type="PROSITE" id="PS51935">
    <property type="entry name" value="NLPC_P60"/>
    <property type="match status" value="1"/>
</dbReference>
<dbReference type="PANTHER" id="PTHR47359:SF3">
    <property type="entry name" value="NLP_P60 DOMAIN-CONTAINING PROTEIN-RELATED"/>
    <property type="match status" value="1"/>
</dbReference>
<keyword evidence="2" id="KW-0645">Protease</keyword>
<dbReference type="Proteomes" id="UP001597371">
    <property type="component" value="Unassembled WGS sequence"/>
</dbReference>
<dbReference type="Pfam" id="PF18348">
    <property type="entry name" value="SH3_16"/>
    <property type="match status" value="1"/>
</dbReference>
<evidence type="ECO:0000256" key="4">
    <source>
        <dbReference type="ARBA" id="ARBA00022807"/>
    </source>
</evidence>
<reference evidence="7" key="1">
    <citation type="journal article" date="2019" name="Int. J. Syst. Evol. Microbiol.">
        <title>The Global Catalogue of Microorganisms (GCM) 10K type strain sequencing project: providing services to taxonomists for standard genome sequencing and annotation.</title>
        <authorList>
            <consortium name="The Broad Institute Genomics Platform"/>
            <consortium name="The Broad Institute Genome Sequencing Center for Infectious Disease"/>
            <person name="Wu L."/>
            <person name="Ma J."/>
        </authorList>
    </citation>
    <scope>NUCLEOTIDE SEQUENCE [LARGE SCALE GENOMIC DNA]</scope>
    <source>
        <strain evidence="7">ZS-35-S2</strain>
    </source>
</reference>
<accession>A0ABW5CME5</accession>
<dbReference type="SUPFAM" id="SSF54001">
    <property type="entry name" value="Cysteine proteinases"/>
    <property type="match status" value="1"/>
</dbReference>
<comment type="caution">
    <text evidence="6">The sequence shown here is derived from an EMBL/GenBank/DDBJ whole genome shotgun (WGS) entry which is preliminary data.</text>
</comment>
<dbReference type="PANTHER" id="PTHR47359">
    <property type="entry name" value="PEPTIDOGLYCAN DL-ENDOPEPTIDASE CWLO"/>
    <property type="match status" value="1"/>
</dbReference>
<dbReference type="EMBL" id="JBHUIJ010000013">
    <property type="protein sequence ID" value="MFD2237886.1"/>
    <property type="molecule type" value="Genomic_DNA"/>
</dbReference>
<evidence type="ECO:0000313" key="7">
    <source>
        <dbReference type="Proteomes" id="UP001597371"/>
    </source>
</evidence>
<feature type="domain" description="NlpC/P60" evidence="5">
    <location>
        <begin position="164"/>
        <end position="285"/>
    </location>
</feature>
<keyword evidence="4" id="KW-0788">Thiol protease</keyword>
<keyword evidence="3" id="KW-0378">Hydrolase</keyword>
<name>A0ABW5CME5_9HYPH</name>
<dbReference type="RefSeq" id="WP_209739453.1">
    <property type="nucleotide sequence ID" value="NZ_CP072611.1"/>
</dbReference>
<gene>
    <name evidence="6" type="ORF">ACFSKQ_10495</name>
</gene>
<dbReference type="InterPro" id="IPR051794">
    <property type="entry name" value="PG_Endopeptidase_C40"/>
</dbReference>
<dbReference type="Pfam" id="PF00877">
    <property type="entry name" value="NLPC_P60"/>
    <property type="match status" value="1"/>
</dbReference>
<dbReference type="Gene3D" id="2.30.30.40">
    <property type="entry name" value="SH3 Domains"/>
    <property type="match status" value="1"/>
</dbReference>
<organism evidence="6 7">
    <name type="scientific">Aureimonas populi</name>
    <dbReference type="NCBI Taxonomy" id="1701758"/>
    <lineage>
        <taxon>Bacteria</taxon>
        <taxon>Pseudomonadati</taxon>
        <taxon>Pseudomonadota</taxon>
        <taxon>Alphaproteobacteria</taxon>
        <taxon>Hyphomicrobiales</taxon>
        <taxon>Aurantimonadaceae</taxon>
        <taxon>Aureimonas</taxon>
    </lineage>
</organism>
<protein>
    <submittedName>
        <fullName evidence="6">NlpC/P60 family protein</fullName>
    </submittedName>
</protein>
<evidence type="ECO:0000256" key="1">
    <source>
        <dbReference type="ARBA" id="ARBA00007074"/>
    </source>
</evidence>
<dbReference type="Gene3D" id="3.90.1720.10">
    <property type="entry name" value="endopeptidase domain like (from Nostoc punctiforme)"/>
    <property type="match status" value="1"/>
</dbReference>
<dbReference type="InterPro" id="IPR038765">
    <property type="entry name" value="Papain-like_cys_pep_sf"/>
</dbReference>
<comment type="similarity">
    <text evidence="1">Belongs to the peptidase C40 family.</text>
</comment>
<evidence type="ECO:0000259" key="5">
    <source>
        <dbReference type="PROSITE" id="PS51935"/>
    </source>
</evidence>
<proteinExistence type="inferred from homology"/>
<evidence type="ECO:0000256" key="2">
    <source>
        <dbReference type="ARBA" id="ARBA00022670"/>
    </source>
</evidence>
<sequence length="285" mass="30614">MTVPLDPRLNAFRPDLADRRLDGRVRAARFVGGAARRVTAPLAALRRRPASDAPLETQALAGEAVLVFDEPGEGWAWVQLESDSYVGWMESEALGPPAGAPSHEVSVPRTLVFPGPDIKLPPVSDLPMGARIAARGVAEDRNARYVLIEPFGAVVEQHLRPVGAAAAEDFVSVAERFLGAPYLWGGKSVLGMDCSGLVQLSLAMTGRAAPRDTDMQEAFFAPVGEKEPRRRGDLIFWKGHVGLMLDGERLLHANAHHMMTAVEPLAEAVARLAARGAPVTSVRRA</sequence>